<proteinExistence type="inferred from homology"/>
<evidence type="ECO:0000256" key="1">
    <source>
        <dbReference type="RuleBase" id="RU361272"/>
    </source>
</evidence>
<dbReference type="AlphaFoldDB" id="A0AA86PG77"/>
<evidence type="ECO:0000256" key="2">
    <source>
        <dbReference type="SAM" id="MobiDB-lite"/>
    </source>
</evidence>
<dbReference type="EMBL" id="CAXDID020000070">
    <property type="protein sequence ID" value="CAL6014257.1"/>
    <property type="molecule type" value="Genomic_DNA"/>
</dbReference>
<dbReference type="CDD" id="cd14278">
    <property type="entry name" value="UBA_NAC_like"/>
    <property type="match status" value="1"/>
</dbReference>
<comment type="similarity">
    <text evidence="1">Belongs to the NAC-beta family.</text>
</comment>
<keyword evidence="6" id="KW-1185">Reference proteome</keyword>
<name>A0AA86PG77_9EUKA</name>
<keyword evidence="1" id="KW-0804">Transcription</keyword>
<feature type="domain" description="NAC-A/B" evidence="3">
    <location>
        <begin position="6"/>
        <end position="70"/>
    </location>
</feature>
<protein>
    <recommendedName>
        <fullName evidence="1">Nascent polypeptide-associated complex subunit beta</fullName>
    </recommendedName>
</protein>
<comment type="caution">
    <text evidence="4">The sequence shown here is derived from an EMBL/GenBank/DDBJ whole genome shotgun (WGS) entry which is preliminary data.</text>
</comment>
<dbReference type="EMBL" id="CATOUU010000656">
    <property type="protein sequence ID" value="CAI9938669.1"/>
    <property type="molecule type" value="Genomic_DNA"/>
</dbReference>
<keyword evidence="1" id="KW-0805">Transcription regulation</keyword>
<organism evidence="4">
    <name type="scientific">Hexamita inflata</name>
    <dbReference type="NCBI Taxonomy" id="28002"/>
    <lineage>
        <taxon>Eukaryota</taxon>
        <taxon>Metamonada</taxon>
        <taxon>Diplomonadida</taxon>
        <taxon>Hexamitidae</taxon>
        <taxon>Hexamitinae</taxon>
        <taxon>Hexamita</taxon>
    </lineage>
</organism>
<comment type="subunit">
    <text evidence="1">Part of the nascent polypeptide-associated complex (NAC).</text>
</comment>
<dbReference type="Pfam" id="PF01849">
    <property type="entry name" value="NAC"/>
    <property type="match status" value="1"/>
</dbReference>
<sequence length="150" mass="17109">MAPKVNKNQINTEEQLLKLGAKRVDTATKVSFYRGDLEFQIQQPKVFYNEATQTYYVIGEPRHQDYNEQTQKLMSFFQNNMKNQPMPAHQHGEGCGCGDHEGENAEAYTEDDIKTVMEQGNVDEAKAKALLEEHKDVVNAVLACQNQEKK</sequence>
<evidence type="ECO:0000259" key="3">
    <source>
        <dbReference type="PROSITE" id="PS51151"/>
    </source>
</evidence>
<reference evidence="4" key="1">
    <citation type="submission" date="2023-06" db="EMBL/GenBank/DDBJ databases">
        <authorList>
            <person name="Kurt Z."/>
        </authorList>
    </citation>
    <scope>NUCLEOTIDE SEQUENCE</scope>
</reference>
<evidence type="ECO:0000313" key="5">
    <source>
        <dbReference type="EMBL" id="CAL6014257.1"/>
    </source>
</evidence>
<dbReference type="CDD" id="cd22054">
    <property type="entry name" value="NAC_NACA"/>
    <property type="match status" value="1"/>
</dbReference>
<dbReference type="SMART" id="SM01407">
    <property type="entry name" value="NAC"/>
    <property type="match status" value="1"/>
</dbReference>
<dbReference type="PROSITE" id="PS51151">
    <property type="entry name" value="NAC_AB"/>
    <property type="match status" value="1"/>
</dbReference>
<accession>A0AA86PG77</accession>
<evidence type="ECO:0000313" key="4">
    <source>
        <dbReference type="EMBL" id="CAI9938669.1"/>
    </source>
</evidence>
<reference evidence="5 6" key="2">
    <citation type="submission" date="2024-07" db="EMBL/GenBank/DDBJ databases">
        <authorList>
            <person name="Akdeniz Z."/>
        </authorList>
    </citation>
    <scope>NUCLEOTIDE SEQUENCE [LARGE SCALE GENOMIC DNA]</scope>
</reference>
<dbReference type="InterPro" id="IPR002715">
    <property type="entry name" value="Nas_poly-pep-assoc_cplx_dom"/>
</dbReference>
<dbReference type="Gene3D" id="1.10.8.10">
    <property type="entry name" value="DNA helicase RuvA subunit, C-terminal domain"/>
    <property type="match status" value="1"/>
</dbReference>
<evidence type="ECO:0000313" key="6">
    <source>
        <dbReference type="Proteomes" id="UP001642409"/>
    </source>
</evidence>
<dbReference type="Proteomes" id="UP001642409">
    <property type="component" value="Unassembled WGS sequence"/>
</dbReference>
<gene>
    <name evidence="5" type="ORF">HINF_LOCUS24184</name>
    <name evidence="4" type="ORF">HINF_LOCUS26314</name>
</gene>
<feature type="region of interest" description="Disordered" evidence="2">
    <location>
        <begin position="82"/>
        <end position="107"/>
    </location>
</feature>